<accession>A0ABV7V442</accession>
<dbReference type="SMART" id="SM00028">
    <property type="entry name" value="TPR"/>
    <property type="match status" value="5"/>
</dbReference>
<dbReference type="InterPro" id="IPR019734">
    <property type="entry name" value="TPR_rpt"/>
</dbReference>
<proteinExistence type="predicted"/>
<gene>
    <name evidence="2" type="ORF">ACFOOT_09820</name>
</gene>
<dbReference type="Pfam" id="PF13432">
    <property type="entry name" value="TPR_16"/>
    <property type="match status" value="3"/>
</dbReference>
<dbReference type="Proteomes" id="UP001595683">
    <property type="component" value="Unassembled WGS sequence"/>
</dbReference>
<feature type="repeat" description="TPR" evidence="1">
    <location>
        <begin position="446"/>
        <end position="479"/>
    </location>
</feature>
<dbReference type="SUPFAM" id="SSF48452">
    <property type="entry name" value="TPR-like"/>
    <property type="match status" value="3"/>
</dbReference>
<protein>
    <submittedName>
        <fullName evidence="2">Tetratricopeptide repeat protein</fullName>
    </submittedName>
</protein>
<dbReference type="PANTHER" id="PTHR12558">
    <property type="entry name" value="CELL DIVISION CYCLE 16,23,27"/>
    <property type="match status" value="1"/>
</dbReference>
<keyword evidence="3" id="KW-1185">Reference proteome</keyword>
<dbReference type="Gene3D" id="1.25.40.10">
    <property type="entry name" value="Tetratricopeptide repeat domain"/>
    <property type="match status" value="3"/>
</dbReference>
<dbReference type="PANTHER" id="PTHR12558:SF36">
    <property type="entry name" value="ANAPHASE-PROMOTING COMPLEX SUBUNIT 7"/>
    <property type="match status" value="1"/>
</dbReference>
<organism evidence="2 3">
    <name type="scientific">Novosphingobium pokkalii</name>
    <dbReference type="NCBI Taxonomy" id="1770194"/>
    <lineage>
        <taxon>Bacteria</taxon>
        <taxon>Pseudomonadati</taxon>
        <taxon>Pseudomonadota</taxon>
        <taxon>Alphaproteobacteria</taxon>
        <taxon>Sphingomonadales</taxon>
        <taxon>Sphingomonadaceae</taxon>
        <taxon>Novosphingobium</taxon>
    </lineage>
</organism>
<evidence type="ECO:0000313" key="2">
    <source>
        <dbReference type="EMBL" id="MFC3671722.1"/>
    </source>
</evidence>
<keyword evidence="1" id="KW-0802">TPR repeat</keyword>
<reference evidence="3" key="1">
    <citation type="journal article" date="2019" name="Int. J. Syst. Evol. Microbiol.">
        <title>The Global Catalogue of Microorganisms (GCM) 10K type strain sequencing project: providing services to taxonomists for standard genome sequencing and annotation.</title>
        <authorList>
            <consortium name="The Broad Institute Genomics Platform"/>
            <consortium name="The Broad Institute Genome Sequencing Center for Infectious Disease"/>
            <person name="Wu L."/>
            <person name="Ma J."/>
        </authorList>
    </citation>
    <scope>NUCLEOTIDE SEQUENCE [LARGE SCALE GENOMIC DNA]</scope>
    <source>
        <strain evidence="3">KCTC 42224</strain>
    </source>
</reference>
<dbReference type="EMBL" id="JBHRYE010000013">
    <property type="protein sequence ID" value="MFC3671722.1"/>
    <property type="molecule type" value="Genomic_DNA"/>
</dbReference>
<sequence>MIRAVPCSSRPCSSWPRRPGRATLLASALALVFAVAGCGDSPARHADKARSAFAAQDFGSARVEALAALDAGKLSMPDTRDLLRLLARAQLQLGDGDGAQSTLARLEEAGAKGPAVNRMKAEAALLRGLPRQALTLLGQDGDADAWRLRAAAQQALGDNAQALSAFRQGMAAGDNAQLARDYARFLITAEDYPAAEQVLAVMQRLDPKGLDTAMVEGALRVKQGQLDAAATAYDRAIAAYPARIEPLIERANLADMQGKLDQAIGLIGKAARLAPGDSRVLDLQVQFASEKGDWDKVRQLLAPHEVDLDPRTPNGLTYAEALLRLGHPEQARVMFARALLLSPQNPYSRMMLAEAQLATGDPATALRTVRPLSDSRLAGPRELDLALRAARAAGDPAADTLAARTKSAQWQQDQKLAADGQAALGLRDWAGAIAAYSALLGEGGDAEVLKRLALACSNAGQHHEAIAYADRALLLAPRDPDMLHMAGLARLNAGQEPEAAQRLLQRAVDADPANRLFRADLARAQAR</sequence>
<dbReference type="RefSeq" id="WP_191324325.1">
    <property type="nucleotide sequence ID" value="NZ_BMZP01000008.1"/>
</dbReference>
<evidence type="ECO:0000256" key="1">
    <source>
        <dbReference type="PROSITE-ProRule" id="PRU00339"/>
    </source>
</evidence>
<dbReference type="PROSITE" id="PS50005">
    <property type="entry name" value="TPR"/>
    <property type="match status" value="1"/>
</dbReference>
<evidence type="ECO:0000313" key="3">
    <source>
        <dbReference type="Proteomes" id="UP001595683"/>
    </source>
</evidence>
<dbReference type="Pfam" id="PF14559">
    <property type="entry name" value="TPR_19"/>
    <property type="match status" value="1"/>
</dbReference>
<comment type="caution">
    <text evidence="2">The sequence shown here is derived from an EMBL/GenBank/DDBJ whole genome shotgun (WGS) entry which is preliminary data.</text>
</comment>
<name>A0ABV7V442_9SPHN</name>
<dbReference type="InterPro" id="IPR011990">
    <property type="entry name" value="TPR-like_helical_dom_sf"/>
</dbReference>